<evidence type="ECO:0000313" key="16">
    <source>
        <dbReference type="Proteomes" id="UP000655208"/>
    </source>
</evidence>
<keyword evidence="16" id="KW-1185">Reference proteome</keyword>
<dbReference type="Gene3D" id="3.40.50.620">
    <property type="entry name" value="HUPs"/>
    <property type="match status" value="1"/>
</dbReference>
<dbReference type="PANTHER" id="PTHR11956:SF5">
    <property type="entry name" value="ARGININE--TRNA LIGASE, CYTOPLASMIC"/>
    <property type="match status" value="1"/>
</dbReference>
<dbReference type="Gene3D" id="1.10.730.10">
    <property type="entry name" value="Isoleucyl-tRNA Synthetase, Domain 1"/>
    <property type="match status" value="1"/>
</dbReference>
<protein>
    <recommendedName>
        <fullName evidence="11">Arginine--tRNA ligase</fullName>
        <ecNumber evidence="11">6.1.1.19</ecNumber>
    </recommendedName>
    <alternativeName>
        <fullName evidence="11">Arginyl-tRNA synthetase</fullName>
        <shortName evidence="11">ArgRS</shortName>
    </alternativeName>
</protein>
<evidence type="ECO:0000256" key="11">
    <source>
        <dbReference type="HAMAP-Rule" id="MF_00123"/>
    </source>
</evidence>
<dbReference type="NCBIfam" id="TIGR00456">
    <property type="entry name" value="argS"/>
    <property type="match status" value="1"/>
</dbReference>
<evidence type="ECO:0000256" key="10">
    <source>
        <dbReference type="ARBA" id="ARBA00049339"/>
    </source>
</evidence>
<dbReference type="InterPro" id="IPR009080">
    <property type="entry name" value="tRNAsynth_Ia_anticodon-bd"/>
</dbReference>
<dbReference type="HAMAP" id="MF_00123">
    <property type="entry name" value="Arg_tRNA_synth"/>
    <property type="match status" value="1"/>
</dbReference>
<dbReference type="InterPro" id="IPR001412">
    <property type="entry name" value="aa-tRNA-synth_I_CS"/>
</dbReference>
<evidence type="ECO:0000256" key="7">
    <source>
        <dbReference type="ARBA" id="ARBA00022840"/>
    </source>
</evidence>
<dbReference type="FunFam" id="3.40.50.620:FF:000062">
    <property type="entry name" value="Arginine--tRNA ligase"/>
    <property type="match status" value="1"/>
</dbReference>
<dbReference type="GO" id="GO:0004814">
    <property type="term" value="F:arginine-tRNA ligase activity"/>
    <property type="evidence" value="ECO:0007669"/>
    <property type="project" value="UniProtKB-UniRule"/>
</dbReference>
<evidence type="ECO:0000313" key="15">
    <source>
        <dbReference type="EMBL" id="GGM18157.1"/>
    </source>
</evidence>
<gene>
    <name evidence="11 15" type="primary">argS</name>
    <name evidence="15" type="ORF">GCM10011594_42800</name>
</gene>
<comment type="catalytic activity">
    <reaction evidence="10 11">
        <text>tRNA(Arg) + L-arginine + ATP = L-arginyl-tRNA(Arg) + AMP + diphosphate</text>
        <dbReference type="Rhea" id="RHEA:20301"/>
        <dbReference type="Rhea" id="RHEA-COMP:9658"/>
        <dbReference type="Rhea" id="RHEA-COMP:9673"/>
        <dbReference type="ChEBI" id="CHEBI:30616"/>
        <dbReference type="ChEBI" id="CHEBI:32682"/>
        <dbReference type="ChEBI" id="CHEBI:33019"/>
        <dbReference type="ChEBI" id="CHEBI:78442"/>
        <dbReference type="ChEBI" id="CHEBI:78513"/>
        <dbReference type="ChEBI" id="CHEBI:456215"/>
        <dbReference type="EC" id="6.1.1.19"/>
    </reaction>
</comment>
<name>A0A917TC88_9ACTN</name>
<dbReference type="SUPFAM" id="SSF52374">
    <property type="entry name" value="Nucleotidylyl transferase"/>
    <property type="match status" value="1"/>
</dbReference>
<dbReference type="SUPFAM" id="SSF47323">
    <property type="entry name" value="Anticodon-binding domain of a subclass of class I aminoacyl-tRNA synthetases"/>
    <property type="match status" value="1"/>
</dbReference>
<dbReference type="PANTHER" id="PTHR11956">
    <property type="entry name" value="ARGINYL-TRNA SYNTHETASE"/>
    <property type="match status" value="1"/>
</dbReference>
<keyword evidence="7 11" id="KW-0067">ATP-binding</keyword>
<organism evidence="15 16">
    <name type="scientific">Nakamurella endophytica</name>
    <dbReference type="NCBI Taxonomy" id="1748367"/>
    <lineage>
        <taxon>Bacteria</taxon>
        <taxon>Bacillati</taxon>
        <taxon>Actinomycetota</taxon>
        <taxon>Actinomycetes</taxon>
        <taxon>Nakamurellales</taxon>
        <taxon>Nakamurellaceae</taxon>
        <taxon>Nakamurella</taxon>
    </lineage>
</organism>
<dbReference type="SMART" id="SM00836">
    <property type="entry name" value="DALR_1"/>
    <property type="match status" value="1"/>
</dbReference>
<keyword evidence="5 11" id="KW-0436">Ligase</keyword>
<accession>A0A917TC88</accession>
<dbReference type="InterPro" id="IPR035684">
    <property type="entry name" value="ArgRS_core"/>
</dbReference>
<dbReference type="EC" id="6.1.1.19" evidence="11"/>
<dbReference type="SMART" id="SM01016">
    <property type="entry name" value="Arg_tRNA_synt_N"/>
    <property type="match status" value="1"/>
</dbReference>
<dbReference type="Pfam" id="PF05746">
    <property type="entry name" value="DALR_1"/>
    <property type="match status" value="1"/>
</dbReference>
<dbReference type="GO" id="GO:0006420">
    <property type="term" value="P:arginyl-tRNA aminoacylation"/>
    <property type="evidence" value="ECO:0007669"/>
    <property type="project" value="UniProtKB-UniRule"/>
</dbReference>
<comment type="subunit">
    <text evidence="3 11">Monomer.</text>
</comment>
<comment type="similarity">
    <text evidence="2 11 12">Belongs to the class-I aminoacyl-tRNA synthetase family.</text>
</comment>
<feature type="domain" description="DALR anticodon binding" evidence="13">
    <location>
        <begin position="428"/>
        <end position="555"/>
    </location>
</feature>
<dbReference type="CDD" id="cd00671">
    <property type="entry name" value="ArgRS_core"/>
    <property type="match status" value="1"/>
</dbReference>
<dbReference type="SUPFAM" id="SSF55190">
    <property type="entry name" value="Arginyl-tRNA synthetase (ArgRS), N-terminal 'additional' domain"/>
    <property type="match status" value="1"/>
</dbReference>
<dbReference type="Pfam" id="PF00750">
    <property type="entry name" value="tRNA-synt_1d"/>
    <property type="match status" value="1"/>
</dbReference>
<dbReference type="PROSITE" id="PS00178">
    <property type="entry name" value="AA_TRNA_LIGASE_I"/>
    <property type="match status" value="1"/>
</dbReference>
<evidence type="ECO:0000256" key="8">
    <source>
        <dbReference type="ARBA" id="ARBA00022917"/>
    </source>
</evidence>
<dbReference type="Pfam" id="PF03485">
    <property type="entry name" value="Arg_tRNA_synt_N"/>
    <property type="match status" value="1"/>
</dbReference>
<evidence type="ECO:0000259" key="14">
    <source>
        <dbReference type="SMART" id="SM01016"/>
    </source>
</evidence>
<dbReference type="EMBL" id="BMNA01000019">
    <property type="protein sequence ID" value="GGM18157.1"/>
    <property type="molecule type" value="Genomic_DNA"/>
</dbReference>
<evidence type="ECO:0000256" key="1">
    <source>
        <dbReference type="ARBA" id="ARBA00004496"/>
    </source>
</evidence>
<dbReference type="AlphaFoldDB" id="A0A917TC88"/>
<evidence type="ECO:0000256" key="3">
    <source>
        <dbReference type="ARBA" id="ARBA00011245"/>
    </source>
</evidence>
<keyword evidence="9 11" id="KW-0030">Aminoacyl-tRNA synthetase</keyword>
<evidence type="ECO:0000256" key="2">
    <source>
        <dbReference type="ARBA" id="ARBA00005594"/>
    </source>
</evidence>
<dbReference type="InterPro" id="IPR008909">
    <property type="entry name" value="DALR_anticod-bd"/>
</dbReference>
<reference evidence="15" key="2">
    <citation type="submission" date="2020-09" db="EMBL/GenBank/DDBJ databases">
        <authorList>
            <person name="Sun Q."/>
            <person name="Zhou Y."/>
        </authorList>
    </citation>
    <scope>NUCLEOTIDE SEQUENCE</scope>
    <source>
        <strain evidence="15">CGMCC 4.7308</strain>
    </source>
</reference>
<evidence type="ECO:0000259" key="13">
    <source>
        <dbReference type="SMART" id="SM00836"/>
    </source>
</evidence>
<dbReference type="Proteomes" id="UP000655208">
    <property type="component" value="Unassembled WGS sequence"/>
</dbReference>
<proteinExistence type="inferred from homology"/>
<dbReference type="GO" id="GO:0005524">
    <property type="term" value="F:ATP binding"/>
    <property type="evidence" value="ECO:0007669"/>
    <property type="project" value="UniProtKB-UniRule"/>
</dbReference>
<feature type="domain" description="Arginyl tRNA synthetase N-terminal" evidence="14">
    <location>
        <begin position="8"/>
        <end position="92"/>
    </location>
</feature>
<feature type="short sequence motif" description="'HIGH' region" evidence="11">
    <location>
        <begin position="129"/>
        <end position="139"/>
    </location>
</feature>
<dbReference type="Gene3D" id="3.30.1360.70">
    <property type="entry name" value="Arginyl tRNA synthetase N-terminal domain"/>
    <property type="match status" value="1"/>
</dbReference>
<dbReference type="InterPro" id="IPR005148">
    <property type="entry name" value="Arg-tRNA-synth_N"/>
</dbReference>
<evidence type="ECO:0000256" key="5">
    <source>
        <dbReference type="ARBA" id="ARBA00022598"/>
    </source>
</evidence>
<evidence type="ECO:0000256" key="4">
    <source>
        <dbReference type="ARBA" id="ARBA00022490"/>
    </source>
</evidence>
<dbReference type="RefSeq" id="WP_188944896.1">
    <property type="nucleotide sequence ID" value="NZ_BMNA01000019.1"/>
</dbReference>
<keyword evidence="4 11" id="KW-0963">Cytoplasm</keyword>
<evidence type="ECO:0000256" key="9">
    <source>
        <dbReference type="ARBA" id="ARBA00023146"/>
    </source>
</evidence>
<dbReference type="InterPro" id="IPR001278">
    <property type="entry name" value="Arg-tRNA-ligase"/>
</dbReference>
<keyword evidence="8 11" id="KW-0648">Protein biosynthesis</keyword>
<evidence type="ECO:0000256" key="12">
    <source>
        <dbReference type="RuleBase" id="RU363038"/>
    </source>
</evidence>
<reference evidence="15" key="1">
    <citation type="journal article" date="2014" name="Int. J. Syst. Evol. Microbiol.">
        <title>Complete genome sequence of Corynebacterium casei LMG S-19264T (=DSM 44701T), isolated from a smear-ripened cheese.</title>
        <authorList>
            <consortium name="US DOE Joint Genome Institute (JGI-PGF)"/>
            <person name="Walter F."/>
            <person name="Albersmeier A."/>
            <person name="Kalinowski J."/>
            <person name="Ruckert C."/>
        </authorList>
    </citation>
    <scope>NUCLEOTIDE SEQUENCE</scope>
    <source>
        <strain evidence="15">CGMCC 4.7308</strain>
    </source>
</reference>
<dbReference type="FunFam" id="1.10.730.10:FF:000008">
    <property type="entry name" value="Arginine--tRNA ligase"/>
    <property type="match status" value="1"/>
</dbReference>
<dbReference type="InterPro" id="IPR036695">
    <property type="entry name" value="Arg-tRNA-synth_N_sf"/>
</dbReference>
<comment type="subcellular location">
    <subcellularLocation>
        <location evidence="1 11">Cytoplasm</location>
    </subcellularLocation>
</comment>
<dbReference type="InterPro" id="IPR014729">
    <property type="entry name" value="Rossmann-like_a/b/a_fold"/>
</dbReference>
<sequence>MNPLHLADAVRAALVAAVRAGELDVQVPDEITIDRPRSREHGDYATPVALKLAKAAGLPPRAIADTVATHLRQADGVAAVEVAGPGFLNITLEAAAAGALPGRILAAGAGYGRSDGLKGRRINLEFVSANPTGPVHIGGARWAAVGDALGRVLSAQGAEVVREYYFNDAGAQIDRFARSLLAAARHEPAPEDGYGGAYIGDIAAAITAEHPDWPALPDAQASELFRRTGVAAMFDEIKATLHTFGTDFDVYFHEDSLHSSGAVAAAVQRLKDSGHLYVKDGAWWLASTAYGDDKDRVVIKSDGEPAYIAADLAYFLDKRARGFDLCIYMLGADHHGYVARLKAAAAAFGDDPDVVEVLIGQLVNLVRDGAPLRMSKRAGTVISLDDLIESLGVDAARFALIRYSVDTTLDLDIDLWTRSSNDNPVFYVQYAHARLCRMLANAADLGLPGGDPAVAVDYDPALLDTPQESELLALLAAYPGVVTAAADLREPHRVARYLEDLAAGLHRFYDHVRVLPMGDADPTPATTARLRLSAATRQVLASGLDLLGVSAPERM</sequence>
<dbReference type="PRINTS" id="PR01038">
    <property type="entry name" value="TRNASYNTHARG"/>
</dbReference>
<comment type="caution">
    <text evidence="15">The sequence shown here is derived from an EMBL/GenBank/DDBJ whole genome shotgun (WGS) entry which is preliminary data.</text>
</comment>
<dbReference type="GO" id="GO:0005737">
    <property type="term" value="C:cytoplasm"/>
    <property type="evidence" value="ECO:0007669"/>
    <property type="project" value="UniProtKB-SubCell"/>
</dbReference>
<evidence type="ECO:0000256" key="6">
    <source>
        <dbReference type="ARBA" id="ARBA00022741"/>
    </source>
</evidence>
<keyword evidence="6 11" id="KW-0547">Nucleotide-binding</keyword>